<protein>
    <submittedName>
        <fullName evidence="1">Uncharacterized protein</fullName>
    </submittedName>
</protein>
<name>A0A0A8WYN6_MESS1</name>
<dbReference type="Proteomes" id="UP000031014">
    <property type="component" value="Unassembled WGS sequence"/>
</dbReference>
<dbReference type="AlphaFoldDB" id="A0A0A8WYN6"/>
<accession>A0A0A8WYN6</accession>
<organism evidence="1 2">
    <name type="scientific">Mesobacillus selenatarsenatis (strain DSM 18680 / JCM 14380 / FERM P-15431 / SF-1)</name>
    <dbReference type="NCBI Taxonomy" id="1321606"/>
    <lineage>
        <taxon>Bacteria</taxon>
        <taxon>Bacillati</taxon>
        <taxon>Bacillota</taxon>
        <taxon>Bacilli</taxon>
        <taxon>Bacillales</taxon>
        <taxon>Bacillaceae</taxon>
        <taxon>Mesobacillus</taxon>
    </lineage>
</organism>
<dbReference type="EMBL" id="BASE01000019">
    <property type="protein sequence ID" value="GAM12820.1"/>
    <property type="molecule type" value="Genomic_DNA"/>
</dbReference>
<evidence type="ECO:0000313" key="1">
    <source>
        <dbReference type="EMBL" id="GAM12820.1"/>
    </source>
</evidence>
<evidence type="ECO:0000313" key="2">
    <source>
        <dbReference type="Proteomes" id="UP000031014"/>
    </source>
</evidence>
<dbReference type="STRING" id="1321606.SAMD00020551_0955"/>
<dbReference type="SUPFAM" id="SSF88697">
    <property type="entry name" value="PUA domain-like"/>
    <property type="match status" value="1"/>
</dbReference>
<sequence length="94" mass="10559">MFNFMRQEDRPRFIAVLPGDAIDNIVVEAGVVGVKVLSMIQPWASLFVLGEAQYETRSWSTKFRGPHAIHTSKKVDKAVCRNVAIKSLLSKHGY</sequence>
<dbReference type="Gene3D" id="2.30.130.30">
    <property type="entry name" value="Hypothetical protein"/>
    <property type="match status" value="1"/>
</dbReference>
<comment type="caution">
    <text evidence="1">The sequence shown here is derived from an EMBL/GenBank/DDBJ whole genome shotgun (WGS) entry which is preliminary data.</text>
</comment>
<proteinExistence type="predicted"/>
<dbReference type="InterPro" id="IPR015947">
    <property type="entry name" value="PUA-like_sf"/>
</dbReference>
<gene>
    <name evidence="1" type="ORF">SAMD00020551_0955</name>
</gene>
<keyword evidence="2" id="KW-1185">Reference proteome</keyword>
<reference evidence="1 2" key="1">
    <citation type="submission" date="2013-06" db="EMBL/GenBank/DDBJ databases">
        <title>Whole genome shotgun sequence of Bacillus selenatarsenatis SF-1.</title>
        <authorList>
            <person name="Kuroda M."/>
            <person name="Sei K."/>
            <person name="Yamashita M."/>
            <person name="Ike M."/>
        </authorList>
    </citation>
    <scope>NUCLEOTIDE SEQUENCE [LARGE SCALE GENOMIC DNA]</scope>
    <source>
        <strain evidence="1 2">SF-1</strain>
    </source>
</reference>